<name>A0A2N0UQQ6_9FIRM</name>
<proteinExistence type="predicted"/>
<protein>
    <recommendedName>
        <fullName evidence="3">Radical SAM protein</fullName>
    </recommendedName>
</protein>
<dbReference type="EMBL" id="NNSR01000056">
    <property type="protein sequence ID" value="PKD29340.1"/>
    <property type="molecule type" value="Genomic_DNA"/>
</dbReference>
<sequence length="231" mass="26728">MERYSIINEKNSREIVLLRGSGCVYKKCIFCDYYADRCSDEDENFRLNKAVLEKVTGIFGDLEVINSGSVFELDKKTLDFIKQVCKEKKISTIHFEAHYLYRNKISQLRKDFADFDLKMKLGLETFDCDFRENVLKKGIKESSPAVIAENFDEANFLFGIKGQTAETMQNDIELGLKYFERICVNIMCDNTTGVKPDKAVIKEFMQKVYPIYKDNKRTDILINNTDFGVGD</sequence>
<comment type="caution">
    <text evidence="1">The sequence shown here is derived from an EMBL/GenBank/DDBJ whole genome shotgun (WGS) entry which is preliminary data.</text>
</comment>
<dbReference type="Proteomes" id="UP000233425">
    <property type="component" value="Unassembled WGS sequence"/>
</dbReference>
<evidence type="ECO:0008006" key="3">
    <source>
        <dbReference type="Google" id="ProtNLM"/>
    </source>
</evidence>
<evidence type="ECO:0000313" key="1">
    <source>
        <dbReference type="EMBL" id="PKD29340.1"/>
    </source>
</evidence>
<dbReference type="AlphaFoldDB" id="A0A2N0UQQ6"/>
<evidence type="ECO:0000313" key="2">
    <source>
        <dbReference type="Proteomes" id="UP000233425"/>
    </source>
</evidence>
<dbReference type="RefSeq" id="WP_101029168.1">
    <property type="nucleotide sequence ID" value="NZ_CABMMZ010000056.1"/>
</dbReference>
<reference evidence="1" key="1">
    <citation type="journal article" date="2018" name="Environ. Microbiol.">
        <title>Sporulation capability and amylosome conservation among diverse human colonic and rumen isolates of the keystone starch-degrader Ruminococcus bromii.</title>
        <authorList>
            <person name="Mukhopadhya I."/>
            <person name="Morais S."/>
            <person name="Laverde-Gomez J."/>
            <person name="Sheridan P.O."/>
            <person name="Walker A.W."/>
            <person name="Kelly W."/>
            <person name="Klieve A.V."/>
            <person name="Ouwerkerk D."/>
            <person name="Duncan S.H."/>
            <person name="Louis P."/>
            <person name="Koropatkin N."/>
            <person name="Cockburn D."/>
            <person name="Kibler R."/>
            <person name="Cooper P.J."/>
            <person name="Sandoval C."/>
            <person name="Crost E."/>
            <person name="Juge N."/>
            <person name="Bayer E.A."/>
            <person name="Flint H.J."/>
        </authorList>
    </citation>
    <scope>NUCLEOTIDE SEQUENCE [LARGE SCALE GENOMIC DNA]</scope>
    <source>
        <strain evidence="1">ATCC 27255</strain>
    </source>
</reference>
<organism evidence="1 2">
    <name type="scientific">Ruminococcus bromii</name>
    <dbReference type="NCBI Taxonomy" id="40518"/>
    <lineage>
        <taxon>Bacteria</taxon>
        <taxon>Bacillati</taxon>
        <taxon>Bacillota</taxon>
        <taxon>Clostridia</taxon>
        <taxon>Eubacteriales</taxon>
        <taxon>Oscillospiraceae</taxon>
        <taxon>Ruminococcus</taxon>
    </lineage>
</organism>
<accession>A0A2N0UQQ6</accession>
<gene>
    <name evidence="1" type="ORF">RBATCC27255_01167</name>
</gene>
<keyword evidence="2" id="KW-1185">Reference proteome</keyword>